<dbReference type="EMBL" id="LT559118">
    <property type="protein sequence ID" value="SBO91994.1"/>
    <property type="molecule type" value="Genomic_DNA"/>
</dbReference>
<accession>A0A1M4DZL7</accession>
<reference evidence="2" key="1">
    <citation type="submission" date="2016-04" db="EMBL/GenBank/DDBJ databases">
        <authorList>
            <person name="Evans L.H."/>
            <person name="Alamgir A."/>
            <person name="Owens N."/>
            <person name="Weber N.D."/>
            <person name="Virtaneva K."/>
            <person name="Barbian K."/>
            <person name="Babar A."/>
            <person name="Rosenke K."/>
        </authorList>
    </citation>
    <scope>NUCLEOTIDE SEQUENCE</scope>
    <source>
        <strain evidence="2">Nono1</strain>
    </source>
</reference>
<name>A0A1M4DZL7_9ACTN</name>
<evidence type="ECO:0000256" key="1">
    <source>
        <dbReference type="SAM" id="Phobius"/>
    </source>
</evidence>
<evidence type="ECO:0000313" key="2">
    <source>
        <dbReference type="EMBL" id="SBO91994.1"/>
    </source>
</evidence>
<gene>
    <name evidence="2" type="ORF">BN4615_P1508</name>
</gene>
<keyword evidence="1" id="KW-0472">Membrane</keyword>
<keyword evidence="1" id="KW-0812">Transmembrane</keyword>
<proteinExistence type="predicted"/>
<organism evidence="2">
    <name type="scientific">Nonomuraea gerenzanensis</name>
    <dbReference type="NCBI Taxonomy" id="93944"/>
    <lineage>
        <taxon>Bacteria</taxon>
        <taxon>Bacillati</taxon>
        <taxon>Actinomycetota</taxon>
        <taxon>Actinomycetes</taxon>
        <taxon>Streptosporangiales</taxon>
        <taxon>Streptosporangiaceae</taxon>
        <taxon>Nonomuraea</taxon>
    </lineage>
</organism>
<feature type="transmembrane region" description="Helical" evidence="1">
    <location>
        <begin position="43"/>
        <end position="62"/>
    </location>
</feature>
<sequence length="118" mass="12854">MPMFPLNDLTGANVRGRALAGAINYPFPLLVAAGVAHGRPWSLAAATGICVLILAGHLYHWWLPYLWRASAAQRELYQREYARTLKILPAEGHGVVPDVQHMVVGALSLIMLVTTLNA</sequence>
<dbReference type="AlphaFoldDB" id="A0A1M4DZL7"/>
<protein>
    <submittedName>
        <fullName evidence="2">Uncharacterized protein</fullName>
    </submittedName>
</protein>
<keyword evidence="1" id="KW-1133">Transmembrane helix</keyword>